<dbReference type="InterPro" id="IPR036390">
    <property type="entry name" value="WH_DNA-bd_sf"/>
</dbReference>
<evidence type="ECO:0000256" key="2">
    <source>
        <dbReference type="ARBA" id="ARBA00023125"/>
    </source>
</evidence>
<dbReference type="SMART" id="SM00347">
    <property type="entry name" value="HTH_MARR"/>
    <property type="match status" value="1"/>
</dbReference>
<proteinExistence type="predicted"/>
<sequence>MTDDASRERLNQNLVTLHFAFRGLVAEPDSILKTQGLSRIHHRLLFFIGHNDHLSVNELVDTMRLTKQAIHKPLKTLVEKELVEVTRDATDKRVKRLALTEAGSELEQRLTGIQHDLLNHAFEEVGPEGAEAWRRVMETMARRLGI</sequence>
<keyword evidence="2" id="KW-0238">DNA-binding</keyword>
<feature type="domain" description="HTH marR-type" evidence="4">
    <location>
        <begin position="7"/>
        <end position="142"/>
    </location>
</feature>
<dbReference type="InterPro" id="IPR036388">
    <property type="entry name" value="WH-like_DNA-bd_sf"/>
</dbReference>
<dbReference type="InterPro" id="IPR000835">
    <property type="entry name" value="HTH_MarR-typ"/>
</dbReference>
<dbReference type="PANTHER" id="PTHR42756:SF1">
    <property type="entry name" value="TRANSCRIPTIONAL REPRESSOR OF EMRAB OPERON"/>
    <property type="match status" value="1"/>
</dbReference>
<reference evidence="5 6" key="1">
    <citation type="submission" date="2012-09" db="EMBL/GenBank/DDBJ databases">
        <title>Genome Sequence of alkane-degrading Bacterium Alcanivorax sp. 521-1.</title>
        <authorList>
            <person name="Lai Q."/>
            <person name="Shao Z."/>
        </authorList>
    </citation>
    <scope>NUCLEOTIDE SEQUENCE [LARGE SCALE GENOMIC DNA]</scope>
    <source>
        <strain evidence="5 6">521-1</strain>
    </source>
</reference>
<dbReference type="SUPFAM" id="SSF46785">
    <property type="entry name" value="Winged helix' DNA-binding domain"/>
    <property type="match status" value="1"/>
</dbReference>
<dbReference type="Gene3D" id="1.10.10.10">
    <property type="entry name" value="Winged helix-like DNA-binding domain superfamily/Winged helix DNA-binding domain"/>
    <property type="match status" value="1"/>
</dbReference>
<keyword evidence="3" id="KW-0804">Transcription</keyword>
<dbReference type="PROSITE" id="PS01117">
    <property type="entry name" value="HTH_MARR_1"/>
    <property type="match status" value="1"/>
</dbReference>
<accession>A0ABS0AST4</accession>
<evidence type="ECO:0000256" key="3">
    <source>
        <dbReference type="ARBA" id="ARBA00023163"/>
    </source>
</evidence>
<dbReference type="PANTHER" id="PTHR42756">
    <property type="entry name" value="TRANSCRIPTIONAL REGULATOR, MARR"/>
    <property type="match status" value="1"/>
</dbReference>
<gene>
    <name evidence="5" type="ORF">Y5W_02492</name>
</gene>
<dbReference type="Pfam" id="PF12802">
    <property type="entry name" value="MarR_2"/>
    <property type="match status" value="1"/>
</dbReference>
<dbReference type="Proteomes" id="UP000662703">
    <property type="component" value="Unassembled WGS sequence"/>
</dbReference>
<name>A0ABS0AST4_9GAMM</name>
<dbReference type="RefSeq" id="WP_194297141.1">
    <property type="nucleotide sequence ID" value="NZ_ARXX01000039.1"/>
</dbReference>
<evidence type="ECO:0000259" key="4">
    <source>
        <dbReference type="PROSITE" id="PS50995"/>
    </source>
</evidence>
<comment type="caution">
    <text evidence="5">The sequence shown here is derived from an EMBL/GenBank/DDBJ whole genome shotgun (WGS) entry which is preliminary data.</text>
</comment>
<dbReference type="InterPro" id="IPR023187">
    <property type="entry name" value="Tscrpt_reg_MarR-type_CS"/>
</dbReference>
<evidence type="ECO:0000256" key="1">
    <source>
        <dbReference type="ARBA" id="ARBA00023015"/>
    </source>
</evidence>
<keyword evidence="1" id="KW-0805">Transcription regulation</keyword>
<evidence type="ECO:0000313" key="6">
    <source>
        <dbReference type="Proteomes" id="UP000662703"/>
    </source>
</evidence>
<organism evidence="5 6">
    <name type="scientific">Alloalcanivorax profundimaris</name>
    <dbReference type="NCBI Taxonomy" id="2735259"/>
    <lineage>
        <taxon>Bacteria</taxon>
        <taxon>Pseudomonadati</taxon>
        <taxon>Pseudomonadota</taxon>
        <taxon>Gammaproteobacteria</taxon>
        <taxon>Oceanospirillales</taxon>
        <taxon>Alcanivoracaceae</taxon>
        <taxon>Alloalcanivorax</taxon>
    </lineage>
</organism>
<keyword evidence="6" id="KW-1185">Reference proteome</keyword>
<dbReference type="EMBL" id="ARXX01000039">
    <property type="protein sequence ID" value="MBF5057198.1"/>
    <property type="molecule type" value="Genomic_DNA"/>
</dbReference>
<evidence type="ECO:0000313" key="5">
    <source>
        <dbReference type="EMBL" id="MBF5057198.1"/>
    </source>
</evidence>
<protein>
    <submittedName>
        <fullName evidence="5">MarR family transcriptional regulator</fullName>
    </submittedName>
</protein>
<dbReference type="PROSITE" id="PS50995">
    <property type="entry name" value="HTH_MARR_2"/>
    <property type="match status" value="1"/>
</dbReference>